<dbReference type="Gene3D" id="1.10.600.10">
    <property type="entry name" value="Farnesyl Diphosphate Synthase"/>
    <property type="match status" value="1"/>
</dbReference>
<dbReference type="Pfam" id="PF19086">
    <property type="entry name" value="Terpene_syn_C_2"/>
    <property type="match status" value="1"/>
</dbReference>
<dbReference type="SUPFAM" id="SSF48576">
    <property type="entry name" value="Terpenoid synthases"/>
    <property type="match status" value="1"/>
</dbReference>
<dbReference type="RefSeq" id="WP_143313759.1">
    <property type="nucleotide sequence ID" value="NZ_FUZZ01000006.1"/>
</dbReference>
<dbReference type="InterPro" id="IPR008949">
    <property type="entry name" value="Isoprenoid_synthase_dom_sf"/>
</dbReference>
<keyword evidence="1" id="KW-0479">Metal-binding</keyword>
<keyword evidence="1" id="KW-0456">Lyase</keyword>
<dbReference type="GO" id="GO:0046872">
    <property type="term" value="F:metal ion binding"/>
    <property type="evidence" value="ECO:0007669"/>
    <property type="project" value="UniProtKB-KW"/>
</dbReference>
<name>A0A1T5PCC9_9BACT</name>
<dbReference type="PANTHER" id="PTHR35201">
    <property type="entry name" value="TERPENE SYNTHASE"/>
    <property type="match status" value="1"/>
</dbReference>
<keyword evidence="3" id="KW-1185">Reference proteome</keyword>
<accession>A0A1T5PCC9</accession>
<evidence type="ECO:0000313" key="2">
    <source>
        <dbReference type="EMBL" id="SKD10326.1"/>
    </source>
</evidence>
<dbReference type="PANTHER" id="PTHR35201:SF4">
    <property type="entry name" value="BETA-PINACENE SYNTHASE-RELATED"/>
    <property type="match status" value="1"/>
</dbReference>
<dbReference type="Proteomes" id="UP000190166">
    <property type="component" value="Unassembled WGS sequence"/>
</dbReference>
<dbReference type="InterPro" id="IPR034686">
    <property type="entry name" value="Terpene_cyclase-like_2"/>
</dbReference>
<reference evidence="2 3" key="1">
    <citation type="submission" date="2017-02" db="EMBL/GenBank/DDBJ databases">
        <authorList>
            <person name="Peterson S.W."/>
        </authorList>
    </citation>
    <scope>NUCLEOTIDE SEQUENCE [LARGE SCALE GENOMIC DNA]</scope>
    <source>
        <strain evidence="2 3">DSM 18108</strain>
    </source>
</reference>
<protein>
    <recommendedName>
        <fullName evidence="1">Terpene synthase</fullName>
        <ecNumber evidence="1">4.2.3.-</ecNumber>
    </recommendedName>
</protein>
<dbReference type="EC" id="4.2.3.-" evidence="1"/>
<organism evidence="2 3">
    <name type="scientific">Chitinophaga ginsengisegetis</name>
    <dbReference type="NCBI Taxonomy" id="393003"/>
    <lineage>
        <taxon>Bacteria</taxon>
        <taxon>Pseudomonadati</taxon>
        <taxon>Bacteroidota</taxon>
        <taxon>Chitinophagia</taxon>
        <taxon>Chitinophagales</taxon>
        <taxon>Chitinophagaceae</taxon>
        <taxon>Chitinophaga</taxon>
    </lineage>
</organism>
<dbReference type="AlphaFoldDB" id="A0A1T5PCC9"/>
<dbReference type="EMBL" id="FUZZ01000006">
    <property type="protein sequence ID" value="SKD10326.1"/>
    <property type="molecule type" value="Genomic_DNA"/>
</dbReference>
<dbReference type="STRING" id="393003.SAMN05660461_6235"/>
<gene>
    <name evidence="2" type="ORF">SAMN05660461_6235</name>
</gene>
<evidence type="ECO:0000256" key="1">
    <source>
        <dbReference type="RuleBase" id="RU366034"/>
    </source>
</evidence>
<comment type="cofactor">
    <cofactor evidence="1">
        <name>Mg(2+)</name>
        <dbReference type="ChEBI" id="CHEBI:18420"/>
    </cofactor>
</comment>
<dbReference type="GO" id="GO:0010333">
    <property type="term" value="F:terpene synthase activity"/>
    <property type="evidence" value="ECO:0007669"/>
    <property type="project" value="InterPro"/>
</dbReference>
<evidence type="ECO:0000313" key="3">
    <source>
        <dbReference type="Proteomes" id="UP000190166"/>
    </source>
</evidence>
<comment type="similarity">
    <text evidence="1">Belongs to the terpene synthase family.</text>
</comment>
<keyword evidence="1" id="KW-0460">Magnesium</keyword>
<proteinExistence type="inferred from homology"/>
<sequence>MKHNVQMLAHARMQKMQKEYAAMMREGVEPFSLFQLFNHEEFRLDEFCQSFRPHPYSRQLKRVAQEFCERYGIWLENAEHYVTCAIYLFPTANLYRMNNILKNCTVDFFLNDTMGREVFTHLSAGEQERCNVVRQRIGRMDYPFESIPEAHGVETANAEMLLDIYNTSPAHWFREFKKMYNYHIDVTHLDCNTNSLGHIPTVEEYIDMRGHISGMHHTIQLIEYSDGQFLDWKWMETAGIKTDMQRLQYVTAAIGCLMNDLFSFEKEVIDNSSDSNLLMILALNDPGLSLEEIIRKAAAIVQQFLLEFALLVTRVRNRSYQQLPAGSEMVDKLDAHIGGLERCVQASWVWQVYTKRYKRSNSIWKETQLVPAIAAAV</sequence>